<reference evidence="2" key="1">
    <citation type="submission" date="2021-10" db="EMBL/GenBank/DDBJ databases">
        <title>De novo Genome Assembly of Clathrus columnatus (Basidiomycota, Fungi) Using Illumina and Nanopore Sequence Data.</title>
        <authorList>
            <person name="Ogiso-Tanaka E."/>
            <person name="Itagaki H."/>
            <person name="Hosoya T."/>
            <person name="Hosaka K."/>
        </authorList>
    </citation>
    <scope>NUCLEOTIDE SEQUENCE</scope>
    <source>
        <strain evidence="2">MO-923</strain>
    </source>
</reference>
<sequence>MSEVPPNRPGEVEHEQFKCDKPTIIHGGGYIPNRPIRPLSLLSLDLRGHDSPLFMSVLYDMEMWSGYLSIKLKRVETAVAPTFLRQRSSNHIVLWNMPSSLFTKPSVHVATTRQLPQHPKMRLSYILNPSTPTTQTNDVHPGVPESSPPSAEAASGSPSFHDYEFQSHRPGSSRSCSPASEELIAPSFISPDVLPFSLSSPATHHGSTSPDIPSNASPVTVPQPPHRSLPSLISSNSNAHLSQHHDSSHAFATGSAMNKGWNESPSLGHGRPIRPLPRCSPPAPTRCLNLATDGVVIKPQSHSTNSPPSSPTIIHEPPQHPKMRLSYILNPPSPTTTRPKLADSPHAESRSPSPTISEYCLSSLSDSPVHRLTVLPPPDDESLASPVTTPPSSPPPVPTIVPDLPLIMVEPPQLLPGSERPQSSCLSAGRCPLDVGKFNHYDNICKLR</sequence>
<evidence type="ECO:0000313" key="2">
    <source>
        <dbReference type="EMBL" id="GJJ16057.1"/>
    </source>
</evidence>
<feature type="compositionally biased region" description="Polar residues" evidence="1">
    <location>
        <begin position="199"/>
        <end position="220"/>
    </location>
</feature>
<dbReference type="AlphaFoldDB" id="A0AAV5AQG5"/>
<gene>
    <name evidence="2" type="ORF">Clacol_010336</name>
</gene>
<feature type="region of interest" description="Disordered" evidence="1">
    <location>
        <begin position="127"/>
        <end position="179"/>
    </location>
</feature>
<feature type="region of interest" description="Disordered" evidence="1">
    <location>
        <begin position="199"/>
        <end position="280"/>
    </location>
</feature>
<name>A0AAV5AQG5_9AGAM</name>
<proteinExistence type="predicted"/>
<feature type="compositionally biased region" description="Polar residues" evidence="1">
    <location>
        <begin position="127"/>
        <end position="138"/>
    </location>
</feature>
<feature type="region of interest" description="Disordered" evidence="1">
    <location>
        <begin position="370"/>
        <end position="397"/>
    </location>
</feature>
<protein>
    <submittedName>
        <fullName evidence="2">Uncharacterized protein</fullName>
    </submittedName>
</protein>
<dbReference type="Proteomes" id="UP001050691">
    <property type="component" value="Unassembled WGS sequence"/>
</dbReference>
<feature type="compositionally biased region" description="Polar residues" evidence="1">
    <location>
        <begin position="231"/>
        <end position="241"/>
    </location>
</feature>
<feature type="compositionally biased region" description="Low complexity" evidence="1">
    <location>
        <begin position="141"/>
        <end position="159"/>
    </location>
</feature>
<feature type="compositionally biased region" description="Polar residues" evidence="1">
    <location>
        <begin position="169"/>
        <end position="178"/>
    </location>
</feature>
<comment type="caution">
    <text evidence="2">The sequence shown here is derived from an EMBL/GenBank/DDBJ whole genome shotgun (WGS) entry which is preliminary data.</text>
</comment>
<accession>A0AAV5AQG5</accession>
<feature type="region of interest" description="Disordered" evidence="1">
    <location>
        <begin position="298"/>
        <end position="358"/>
    </location>
</feature>
<organism evidence="2 3">
    <name type="scientific">Clathrus columnatus</name>
    <dbReference type="NCBI Taxonomy" id="1419009"/>
    <lineage>
        <taxon>Eukaryota</taxon>
        <taxon>Fungi</taxon>
        <taxon>Dikarya</taxon>
        <taxon>Basidiomycota</taxon>
        <taxon>Agaricomycotina</taxon>
        <taxon>Agaricomycetes</taxon>
        <taxon>Phallomycetidae</taxon>
        <taxon>Phallales</taxon>
        <taxon>Clathraceae</taxon>
        <taxon>Clathrus</taxon>
    </lineage>
</organism>
<feature type="compositionally biased region" description="Basic and acidic residues" evidence="1">
    <location>
        <begin position="340"/>
        <end position="349"/>
    </location>
</feature>
<evidence type="ECO:0000313" key="3">
    <source>
        <dbReference type="Proteomes" id="UP001050691"/>
    </source>
</evidence>
<feature type="compositionally biased region" description="Pro residues" evidence="1">
    <location>
        <begin position="388"/>
        <end position="397"/>
    </location>
</feature>
<evidence type="ECO:0000256" key="1">
    <source>
        <dbReference type="SAM" id="MobiDB-lite"/>
    </source>
</evidence>
<dbReference type="EMBL" id="BPWL01000012">
    <property type="protein sequence ID" value="GJJ16057.1"/>
    <property type="molecule type" value="Genomic_DNA"/>
</dbReference>
<keyword evidence="3" id="KW-1185">Reference proteome</keyword>